<organism evidence="1 2">
    <name type="scientific">Magallana gigas</name>
    <name type="common">Pacific oyster</name>
    <name type="synonym">Crassostrea gigas</name>
    <dbReference type="NCBI Taxonomy" id="29159"/>
    <lineage>
        <taxon>Eukaryota</taxon>
        <taxon>Metazoa</taxon>
        <taxon>Spiralia</taxon>
        <taxon>Lophotrochozoa</taxon>
        <taxon>Mollusca</taxon>
        <taxon>Bivalvia</taxon>
        <taxon>Autobranchia</taxon>
        <taxon>Pteriomorphia</taxon>
        <taxon>Ostreida</taxon>
        <taxon>Ostreoidea</taxon>
        <taxon>Ostreidae</taxon>
        <taxon>Magallana</taxon>
    </lineage>
</organism>
<sequence>MNYQVLFGIRDKQVNRSEEYPYSIEIQAAVIKPRLLENHLCSVLRENISKILENLTKTFPLHEEAYLEGYRCVRKPYNSLPDGNIILEKDMSKDVDCTKCVQGHVVEVQSILGFWKKAIKRYENLPIKINYQLRKRQIEAQERILLLLKKLEDARRLKEKLSEKSNQAAV</sequence>
<dbReference type="Proteomes" id="UP000005408">
    <property type="component" value="Unassembled WGS sequence"/>
</dbReference>
<protein>
    <submittedName>
        <fullName evidence="1">Uncharacterized protein</fullName>
    </submittedName>
</protein>
<evidence type="ECO:0000313" key="1">
    <source>
        <dbReference type="EnsemblMetazoa" id="G773.1:cds"/>
    </source>
</evidence>
<reference evidence="1" key="1">
    <citation type="submission" date="2022-08" db="UniProtKB">
        <authorList>
            <consortium name="EnsemblMetazoa"/>
        </authorList>
    </citation>
    <scope>IDENTIFICATION</scope>
    <source>
        <strain evidence="1">05x7-T-G4-1.051#20</strain>
    </source>
</reference>
<accession>A0A8W8NL39</accession>
<name>A0A8W8NL39_MAGGI</name>
<keyword evidence="2" id="KW-1185">Reference proteome</keyword>
<dbReference type="AlphaFoldDB" id="A0A8W8NL39"/>
<proteinExistence type="predicted"/>
<dbReference type="EnsemblMetazoa" id="G773.1">
    <property type="protein sequence ID" value="G773.1:cds"/>
    <property type="gene ID" value="G773"/>
</dbReference>
<evidence type="ECO:0000313" key="2">
    <source>
        <dbReference type="Proteomes" id="UP000005408"/>
    </source>
</evidence>